<organism evidence="7 8">
    <name type="scientific">Imshaugia aleurites</name>
    <dbReference type="NCBI Taxonomy" id="172621"/>
    <lineage>
        <taxon>Eukaryota</taxon>
        <taxon>Fungi</taxon>
        <taxon>Dikarya</taxon>
        <taxon>Ascomycota</taxon>
        <taxon>Pezizomycotina</taxon>
        <taxon>Lecanoromycetes</taxon>
        <taxon>OSLEUM clade</taxon>
        <taxon>Lecanoromycetidae</taxon>
        <taxon>Lecanorales</taxon>
        <taxon>Lecanorineae</taxon>
        <taxon>Parmeliaceae</taxon>
        <taxon>Imshaugia</taxon>
    </lineage>
</organism>
<evidence type="ECO:0000256" key="2">
    <source>
        <dbReference type="ARBA" id="ARBA00006333"/>
    </source>
</evidence>
<sequence length="964" mass="109249">MDRLTTTYDPEYGFGSFSNAIYDSAWVSMVSKESLNQQRWLFPECFKYILENQRDDGGWDSYGSEIDGILNTAASLLSLSLHMSKPHQITDVSTEDLRNRSTRAVNALKALLQAWDVDATEHVGFEILVPAMMRLLKHEGMHFAFSGESLLKSINERKMSKVDPNQLYKAENKSIFHSLEAFADQIDCSRFTHQKTAGSIMASPAATAAYLIYSSSWDDKAEAYLQHVVARSSNTKDYGGVPSAFPSTHFEFSWVLSTLLDANFDLETLGVDQIERIRTILTHALKTEDGLIGFAPYVVSDADDTSKAILALTLLGQTTSIEKLIDAFEGENHFRTYLTERNASFSTNCNVLSALLHMGSVASYLPQIEKVTRFLCSSWWISSNRIKDKWHLSSSYPTMLFVQALIRLLKLWNDGLQCVLPDDLIRTRIPIILCQALIRTLQAQNSDGSWGDRNSDESTHEETAYSVLTLARISSIAFPEPLQLCIMAAIENGRKVLLTHAEKPRYLWIEKVSYKSDALCESYCLAALNIHVPVLRLGSKVECLFALPMERVNKFTHFYSQLPLLAGVAKWRIQASLIEGYLFQPLIKRVRLDIFPRKNMEEDKYFEYIPSTWTCCNNLDETYISDALLYDMMVVSFLNYQADEYMETVGNRYARDRIDALKNVVENIFRESEVCHMAESGSEVGDVNIDGNDLTNSDRQIEKTCGTLRPDSETGDIIDEGQDHTMAIASDVEELNDIRSILKCFVDYVLRHPTIMQANKFNQASLRTELRVFLLAHITQAEDNARLAAQQTPGSSITVPFKTPRGSYFDWVHTTSAAHTSCPYSFAFLTCLLSGTGTTCFETVKEKYLAQDVCRHLSTMCRMYNDFGSLARDRAEANLNSVNFREFGADGLTTSDQELKDRLWRLAEYERECLDLAFTRLEQLSLGCKRKRSVLRIFKMFTNVTDFYGQIYVVRDIATRMSGA</sequence>
<dbReference type="AlphaFoldDB" id="A0A8H3J7Q7"/>
<dbReference type="PANTHER" id="PTHR31739">
    <property type="entry name" value="ENT-COPALYL DIPHOSPHATE SYNTHASE, CHLOROPLASTIC"/>
    <property type="match status" value="1"/>
</dbReference>
<accession>A0A8H3J7Q7</accession>
<comment type="cofactor">
    <cofactor evidence="1">
        <name>Mg(2+)</name>
        <dbReference type="ChEBI" id="CHEBI:18420"/>
    </cofactor>
</comment>
<evidence type="ECO:0000256" key="6">
    <source>
        <dbReference type="ARBA" id="ARBA00023239"/>
    </source>
</evidence>
<keyword evidence="4" id="KW-0460">Magnesium</keyword>
<protein>
    <recommendedName>
        <fullName evidence="9">Ent-kaurene synthase</fullName>
    </recommendedName>
</protein>
<proteinExistence type="inferred from homology"/>
<dbReference type="Gene3D" id="1.50.10.160">
    <property type="match status" value="1"/>
</dbReference>
<dbReference type="Gene3D" id="1.50.10.20">
    <property type="match status" value="1"/>
</dbReference>
<keyword evidence="8" id="KW-1185">Reference proteome</keyword>
<keyword evidence="6" id="KW-0456">Lyase</keyword>
<reference evidence="7" key="1">
    <citation type="submission" date="2021-03" db="EMBL/GenBank/DDBJ databases">
        <authorList>
            <person name="Tagirdzhanova G."/>
        </authorList>
    </citation>
    <scope>NUCLEOTIDE SEQUENCE</scope>
</reference>
<dbReference type="InterPro" id="IPR017057">
    <property type="entry name" value="Ent-kaurene_synthase_fun"/>
</dbReference>
<evidence type="ECO:0000256" key="1">
    <source>
        <dbReference type="ARBA" id="ARBA00001946"/>
    </source>
</evidence>
<evidence type="ECO:0000256" key="5">
    <source>
        <dbReference type="ARBA" id="ARBA00023235"/>
    </source>
</evidence>
<comment type="caution">
    <text evidence="7">The sequence shown here is derived from an EMBL/GenBank/DDBJ whole genome shotgun (WGS) entry which is preliminary data.</text>
</comment>
<evidence type="ECO:0000256" key="4">
    <source>
        <dbReference type="ARBA" id="ARBA00022842"/>
    </source>
</evidence>
<name>A0A8H3J7Q7_9LECA</name>
<dbReference type="GO" id="GO:0010333">
    <property type="term" value="F:terpene synthase activity"/>
    <property type="evidence" value="ECO:0007669"/>
    <property type="project" value="InterPro"/>
</dbReference>
<evidence type="ECO:0008006" key="9">
    <source>
        <dbReference type="Google" id="ProtNLM"/>
    </source>
</evidence>
<dbReference type="InterPro" id="IPR008930">
    <property type="entry name" value="Terpenoid_cyclase/PrenylTrfase"/>
</dbReference>
<dbReference type="OrthoDB" id="2343925at2759"/>
<dbReference type="SUPFAM" id="SSF48239">
    <property type="entry name" value="Terpenoid cyclases/Protein prenyltransferases"/>
    <property type="match status" value="2"/>
</dbReference>
<dbReference type="GO" id="GO:0016853">
    <property type="term" value="F:isomerase activity"/>
    <property type="evidence" value="ECO:0007669"/>
    <property type="project" value="UniProtKB-KW"/>
</dbReference>
<dbReference type="GO" id="GO:0000287">
    <property type="term" value="F:magnesium ion binding"/>
    <property type="evidence" value="ECO:0007669"/>
    <property type="project" value="TreeGrafter"/>
</dbReference>
<dbReference type="EMBL" id="CAJPDT010000181">
    <property type="protein sequence ID" value="CAF9942337.1"/>
    <property type="molecule type" value="Genomic_DNA"/>
</dbReference>
<keyword evidence="5" id="KW-0413">Isomerase</keyword>
<evidence type="ECO:0000313" key="7">
    <source>
        <dbReference type="EMBL" id="CAF9942337.1"/>
    </source>
</evidence>
<gene>
    <name evidence="7" type="ORF">IMSHALPRED_003626</name>
</gene>
<dbReference type="InterPro" id="IPR050148">
    <property type="entry name" value="Terpene_synthase-like"/>
</dbReference>
<comment type="similarity">
    <text evidence="2">Belongs to the terpene synthase family.</text>
</comment>
<dbReference type="PANTHER" id="PTHR31739:SF25">
    <property type="entry name" value="(E,E)-GERANYLLINALOOL SYNTHASE"/>
    <property type="match status" value="1"/>
</dbReference>
<keyword evidence="3" id="KW-0479">Metal-binding</keyword>
<dbReference type="GO" id="GO:0016102">
    <property type="term" value="P:diterpenoid biosynthetic process"/>
    <property type="evidence" value="ECO:0007669"/>
    <property type="project" value="TreeGrafter"/>
</dbReference>
<evidence type="ECO:0000313" key="8">
    <source>
        <dbReference type="Proteomes" id="UP000664534"/>
    </source>
</evidence>
<dbReference type="PIRSF" id="PIRSF036498">
    <property type="entry name" value="Ent-kaurene_synthase_fungi"/>
    <property type="match status" value="1"/>
</dbReference>
<evidence type="ECO:0000256" key="3">
    <source>
        <dbReference type="ARBA" id="ARBA00022723"/>
    </source>
</evidence>
<dbReference type="Proteomes" id="UP000664534">
    <property type="component" value="Unassembled WGS sequence"/>
</dbReference>